<gene>
    <name evidence="2" type="ORF">KTO63_19870</name>
</gene>
<keyword evidence="1" id="KW-0472">Membrane</keyword>
<evidence type="ECO:0000256" key="1">
    <source>
        <dbReference type="SAM" id="Phobius"/>
    </source>
</evidence>
<name>A0A9E2SDK1_9BACT</name>
<accession>A0A9E2SDK1</accession>
<proteinExistence type="predicted"/>
<protein>
    <submittedName>
        <fullName evidence="2">Uncharacterized protein</fullName>
    </submittedName>
</protein>
<dbReference type="RefSeq" id="WP_217793589.1">
    <property type="nucleotide sequence ID" value="NZ_JAHSPG010000015.1"/>
</dbReference>
<dbReference type="Proteomes" id="UP000812270">
    <property type="component" value="Unassembled WGS sequence"/>
</dbReference>
<evidence type="ECO:0000313" key="2">
    <source>
        <dbReference type="EMBL" id="MBV4359437.1"/>
    </source>
</evidence>
<evidence type="ECO:0000313" key="3">
    <source>
        <dbReference type="Proteomes" id="UP000812270"/>
    </source>
</evidence>
<keyword evidence="1" id="KW-1133">Transmembrane helix</keyword>
<organism evidence="2 3">
    <name type="scientific">Pinibacter aurantiacus</name>
    <dbReference type="NCBI Taxonomy" id="2851599"/>
    <lineage>
        <taxon>Bacteria</taxon>
        <taxon>Pseudomonadati</taxon>
        <taxon>Bacteroidota</taxon>
        <taxon>Chitinophagia</taxon>
        <taxon>Chitinophagales</taxon>
        <taxon>Chitinophagaceae</taxon>
        <taxon>Pinibacter</taxon>
    </lineage>
</organism>
<feature type="transmembrane region" description="Helical" evidence="1">
    <location>
        <begin position="54"/>
        <end position="72"/>
    </location>
</feature>
<keyword evidence="3" id="KW-1185">Reference proteome</keyword>
<feature type="transmembrane region" description="Helical" evidence="1">
    <location>
        <begin position="84"/>
        <end position="112"/>
    </location>
</feature>
<comment type="caution">
    <text evidence="2">The sequence shown here is derived from an EMBL/GenBank/DDBJ whole genome shotgun (WGS) entry which is preliminary data.</text>
</comment>
<dbReference type="EMBL" id="JAHSPG010000015">
    <property type="protein sequence ID" value="MBV4359437.1"/>
    <property type="molecule type" value="Genomic_DNA"/>
</dbReference>
<feature type="transmembrane region" description="Helical" evidence="1">
    <location>
        <begin position="26"/>
        <end position="48"/>
    </location>
</feature>
<keyword evidence="1" id="KW-0812">Transmembrane</keyword>
<dbReference type="AlphaFoldDB" id="A0A9E2SDK1"/>
<reference evidence="2" key="1">
    <citation type="submission" date="2021-06" db="EMBL/GenBank/DDBJ databases">
        <authorList>
            <person name="Huq M.A."/>
        </authorList>
    </citation>
    <scope>NUCLEOTIDE SEQUENCE</scope>
    <source>
        <strain evidence="2">MAH-26</strain>
    </source>
</reference>
<sequence>MSIDTQDSRNEVFPYVVILKSDNARLANLTGLFVSLISIFFFVLSYFIVADRNIAWLIGAAAVASVIVWNLIQQKRKKKAWYKPGFILAAITWVSMPYLHWMAILLVVMFFLEHQAKRPQEIGFSEDKIVVNSLFNKIYYWQDLSNVILKDNLLTLDFHNNHFIQREVLDDDDPDADEDEFNEFCRVQLARSR</sequence>